<feature type="region of interest" description="Disordered" evidence="1">
    <location>
        <begin position="133"/>
        <end position="180"/>
    </location>
</feature>
<organism evidence="2 3">
    <name type="scientific">Bondarzewia mesenterica</name>
    <dbReference type="NCBI Taxonomy" id="1095465"/>
    <lineage>
        <taxon>Eukaryota</taxon>
        <taxon>Fungi</taxon>
        <taxon>Dikarya</taxon>
        <taxon>Basidiomycota</taxon>
        <taxon>Agaricomycotina</taxon>
        <taxon>Agaricomycetes</taxon>
        <taxon>Russulales</taxon>
        <taxon>Bondarzewiaceae</taxon>
        <taxon>Bondarzewia</taxon>
    </lineage>
</organism>
<evidence type="ECO:0000313" key="3">
    <source>
        <dbReference type="Proteomes" id="UP000310158"/>
    </source>
</evidence>
<feature type="compositionally biased region" description="Low complexity" evidence="1">
    <location>
        <begin position="134"/>
        <end position="146"/>
    </location>
</feature>
<proteinExistence type="predicted"/>
<sequence length="440" mass="48865">MPSVVSSDTSRVSAPGFSYSSIVPAKHSQSQDAGVTLLEVDHDLMFEYAVSTDDTLSTFEEDEDYYTAEEEEDTFSLNEGHKGHTDLAVLSIDDDRDATMAVHKYQAARPPAISISAYAYMVPACTSNLTAMPSLSSASSSASSTSQGPVHAPISPPTHIPSSAGRSTTSESASSSSLLPTSALRGHRAIPQHPLLITPFRPWLDPYNKGIESNSPSKRATYARGVVSMRDWTGPRLQDLAWCLTWEATEPQCPLSDPHGPGPIAKFTQALVRSFRENYGDDVSDAFVWHIRDYALHTFCGWWSPHSKQSLVKAYQAKSPNLETQIFCSFAVANYIGHLYRLELINAADLHRCIDAILFKFIYIEQLIAVHMILASTKGRMVKTKAEEQMMSQFISEFDRMIDIEDNASLKRVRFRQEKVKELAADVLRIAKHNLSAFRH</sequence>
<comment type="caution">
    <text evidence="2">The sequence shown here is derived from an EMBL/GenBank/DDBJ whole genome shotgun (WGS) entry which is preliminary data.</text>
</comment>
<dbReference type="AlphaFoldDB" id="A0A4S4LYT5"/>
<dbReference type="Proteomes" id="UP000310158">
    <property type="component" value="Unassembled WGS sequence"/>
</dbReference>
<evidence type="ECO:0000256" key="1">
    <source>
        <dbReference type="SAM" id="MobiDB-lite"/>
    </source>
</evidence>
<gene>
    <name evidence="2" type="ORF">EW146_g3508</name>
</gene>
<evidence type="ECO:0000313" key="2">
    <source>
        <dbReference type="EMBL" id="THH17267.1"/>
    </source>
</evidence>
<dbReference type="EMBL" id="SGPL01000118">
    <property type="protein sequence ID" value="THH17267.1"/>
    <property type="molecule type" value="Genomic_DNA"/>
</dbReference>
<protein>
    <submittedName>
        <fullName evidence="2">Uncharacterized protein</fullName>
    </submittedName>
</protein>
<reference evidence="2 3" key="1">
    <citation type="submission" date="2019-02" db="EMBL/GenBank/DDBJ databases">
        <title>Genome sequencing of the rare red list fungi Bondarzewia mesenterica.</title>
        <authorList>
            <person name="Buettner E."/>
            <person name="Kellner H."/>
        </authorList>
    </citation>
    <scope>NUCLEOTIDE SEQUENCE [LARGE SCALE GENOMIC DNA]</scope>
    <source>
        <strain evidence="2 3">DSM 108281</strain>
    </source>
</reference>
<accession>A0A4S4LYT5</accession>
<keyword evidence="3" id="KW-1185">Reference proteome</keyword>
<dbReference type="Gene3D" id="1.25.40.180">
    <property type="match status" value="1"/>
</dbReference>
<dbReference type="OrthoDB" id="3071225at2759"/>
<name>A0A4S4LYT5_9AGAM</name>
<feature type="compositionally biased region" description="Low complexity" evidence="1">
    <location>
        <begin position="162"/>
        <end position="180"/>
    </location>
</feature>